<dbReference type="Pfam" id="PF02518">
    <property type="entry name" value="HATPase_c"/>
    <property type="match status" value="1"/>
</dbReference>
<feature type="compositionally biased region" description="Acidic residues" evidence="10">
    <location>
        <begin position="698"/>
        <end position="714"/>
    </location>
</feature>
<evidence type="ECO:0000259" key="11">
    <source>
        <dbReference type="PROSITE" id="PS50885"/>
    </source>
</evidence>
<accession>A0ABW2CUP6</accession>
<dbReference type="RefSeq" id="WP_160822140.1">
    <property type="nucleotide sequence ID" value="NZ_JBHSXS010000039.1"/>
</dbReference>
<evidence type="ECO:0000259" key="12">
    <source>
        <dbReference type="PROSITE" id="PS50906"/>
    </source>
</evidence>
<feature type="compositionally biased region" description="Low complexity" evidence="10">
    <location>
        <begin position="858"/>
        <end position="874"/>
    </location>
</feature>
<dbReference type="InterPro" id="IPR050428">
    <property type="entry name" value="TCS_sensor_his_kinase"/>
</dbReference>
<dbReference type="EC" id="2.7.13.3" evidence="3"/>
<sequence>MRLRKSPGARNTRVRAKITAMLLSLVALWGFAAWVTVRDGWNLLEAGQIDETAGRPTKSLINMLQDERRLSLVQLGRPRGAVVPGLADQRERTDRLVTSWRRSAKDAPGKITKNVADTRKRLDALDAVRASIDAGTADRSSAAQVYNQAIDAAFGILVINAQLDDQEVAADGRALIALTRGRELLAREDAFLSGVIAEGRFGPGDLNRFAQAVGVQRYGLEEAYAQLAPGDRKHYEEVTRGAAYSAVRSMEDRILAQRPRALQRPGVTATQWQAASKPLLNQLDQAIDKGGDAVVERAEPVGYGVLLRLVLVAGLGLVAVVASIVLAFTTARAIIRQLNRLRIAAEELADTRLPDVVARLGRGEKVDVAAQAPPLRFGDDEIGRVGKAFNRVQETAIAAAVQQAEQRAGFRKTLRNLAQRNQSLVNRQLQMIDRMERREDLAGKELEDLLRLDHLTTRARRNAENLVQLSGGQPTRVWRRPVPILDVIRAAVSEVENYERATFQRIDPAWLRGHAVIDVIRLLAELIENALSFSSPETTVEISGQTTPNGFAIAVEDKGLGLDPDRLEVANHMLATPPEFDVAPEERLGLLVAGLIARRHSITTTLKRSPYGGVTAVVLLPDALFERAPEERPLVGAGMVNGASGRAAGASGARDASSARPLSPAQDAPGRGNLAVLSSARPEGPALVALPSPGPSGDDGDGADGADGADGDGADDGHLPLPTRPASADRAEDGPRGDGDRSPGPRGDGDDPRERGEAHGGDTPRPANEPGGPADASGEPAGEHGAEPDDDGVTPGGLPIRRPQESLAPALKTDAPLVAEEPEPEELVRSPEDVQRIMGAYQRGTLRGRADAQAQETGPQAAGARAPEAAAPDGEAPDAPEDGGPNADEPEDGSPRHD</sequence>
<keyword evidence="9" id="KW-0902">Two-component regulatory system</keyword>
<evidence type="ECO:0000256" key="5">
    <source>
        <dbReference type="ARBA" id="ARBA00022679"/>
    </source>
</evidence>
<comment type="caution">
    <text evidence="13">The sequence shown here is derived from an EMBL/GenBank/DDBJ whole genome shotgun (WGS) entry which is preliminary data.</text>
</comment>
<dbReference type="Pfam" id="PF08376">
    <property type="entry name" value="NIT"/>
    <property type="match status" value="1"/>
</dbReference>
<evidence type="ECO:0000256" key="8">
    <source>
        <dbReference type="ARBA" id="ARBA00022989"/>
    </source>
</evidence>
<feature type="domain" description="HAMP" evidence="11">
    <location>
        <begin position="332"/>
        <end position="401"/>
    </location>
</feature>
<dbReference type="EMBL" id="JBHSXS010000039">
    <property type="protein sequence ID" value="MFC6885547.1"/>
    <property type="molecule type" value="Genomic_DNA"/>
</dbReference>
<proteinExistence type="predicted"/>
<dbReference type="PROSITE" id="PS50885">
    <property type="entry name" value="HAMP"/>
    <property type="match status" value="1"/>
</dbReference>
<evidence type="ECO:0000256" key="7">
    <source>
        <dbReference type="ARBA" id="ARBA00022777"/>
    </source>
</evidence>
<dbReference type="InterPro" id="IPR010910">
    <property type="entry name" value="Nitrate/nitrite_sensing_bac"/>
</dbReference>
<feature type="domain" description="NIT" evidence="12">
    <location>
        <begin position="55"/>
        <end position="301"/>
    </location>
</feature>
<evidence type="ECO:0000313" key="14">
    <source>
        <dbReference type="Proteomes" id="UP001596380"/>
    </source>
</evidence>
<reference evidence="14" key="1">
    <citation type="journal article" date="2019" name="Int. J. Syst. Evol. Microbiol.">
        <title>The Global Catalogue of Microorganisms (GCM) 10K type strain sequencing project: providing services to taxonomists for standard genome sequencing and annotation.</title>
        <authorList>
            <consortium name="The Broad Institute Genomics Platform"/>
            <consortium name="The Broad Institute Genome Sequencing Center for Infectious Disease"/>
            <person name="Wu L."/>
            <person name="Ma J."/>
        </authorList>
    </citation>
    <scope>NUCLEOTIDE SEQUENCE [LARGE SCALE GENOMIC DNA]</scope>
    <source>
        <strain evidence="14">JCM 3369</strain>
    </source>
</reference>
<dbReference type="PANTHER" id="PTHR45436:SF5">
    <property type="entry name" value="SENSOR HISTIDINE KINASE TRCS"/>
    <property type="match status" value="1"/>
</dbReference>
<dbReference type="InterPro" id="IPR003594">
    <property type="entry name" value="HATPase_dom"/>
</dbReference>
<evidence type="ECO:0000313" key="13">
    <source>
        <dbReference type="EMBL" id="MFC6885547.1"/>
    </source>
</evidence>
<gene>
    <name evidence="13" type="ORF">ACFQKB_37715</name>
</gene>
<keyword evidence="5" id="KW-0808">Transferase</keyword>
<feature type="compositionally biased region" description="Low complexity" evidence="10">
    <location>
        <begin position="644"/>
        <end position="660"/>
    </location>
</feature>
<comment type="catalytic activity">
    <reaction evidence="1">
        <text>ATP + protein L-histidine = ADP + protein N-phospho-L-histidine.</text>
        <dbReference type="EC" id="2.7.13.3"/>
    </reaction>
</comment>
<keyword evidence="8" id="KW-0472">Membrane</keyword>
<dbReference type="SMART" id="SM00304">
    <property type="entry name" value="HAMP"/>
    <property type="match status" value="1"/>
</dbReference>
<keyword evidence="6" id="KW-0812">Transmembrane</keyword>
<organism evidence="13 14">
    <name type="scientific">Actinomadura yumaensis</name>
    <dbReference type="NCBI Taxonomy" id="111807"/>
    <lineage>
        <taxon>Bacteria</taxon>
        <taxon>Bacillati</taxon>
        <taxon>Actinomycetota</taxon>
        <taxon>Actinomycetes</taxon>
        <taxon>Streptosporangiales</taxon>
        <taxon>Thermomonosporaceae</taxon>
        <taxon>Actinomadura</taxon>
    </lineage>
</organism>
<dbReference type="SMART" id="SM00387">
    <property type="entry name" value="HATPase_c"/>
    <property type="match status" value="1"/>
</dbReference>
<dbReference type="SUPFAM" id="SSF55874">
    <property type="entry name" value="ATPase domain of HSP90 chaperone/DNA topoisomerase II/histidine kinase"/>
    <property type="match status" value="1"/>
</dbReference>
<name>A0ABW2CUP6_9ACTN</name>
<evidence type="ECO:0000256" key="10">
    <source>
        <dbReference type="SAM" id="MobiDB-lite"/>
    </source>
</evidence>
<feature type="compositionally biased region" description="Basic and acidic residues" evidence="10">
    <location>
        <begin position="826"/>
        <end position="835"/>
    </location>
</feature>
<dbReference type="Proteomes" id="UP001596380">
    <property type="component" value="Unassembled WGS sequence"/>
</dbReference>
<dbReference type="InterPro" id="IPR003660">
    <property type="entry name" value="HAMP_dom"/>
</dbReference>
<evidence type="ECO:0000256" key="2">
    <source>
        <dbReference type="ARBA" id="ARBA00004370"/>
    </source>
</evidence>
<evidence type="ECO:0000256" key="9">
    <source>
        <dbReference type="ARBA" id="ARBA00023012"/>
    </source>
</evidence>
<comment type="subcellular location">
    <subcellularLocation>
        <location evidence="2">Membrane</location>
    </subcellularLocation>
</comment>
<keyword evidence="8" id="KW-1133">Transmembrane helix</keyword>
<feature type="region of interest" description="Disordered" evidence="10">
    <location>
        <begin position="644"/>
        <end position="898"/>
    </location>
</feature>
<evidence type="ECO:0000256" key="3">
    <source>
        <dbReference type="ARBA" id="ARBA00012438"/>
    </source>
</evidence>
<keyword evidence="14" id="KW-1185">Reference proteome</keyword>
<evidence type="ECO:0000256" key="1">
    <source>
        <dbReference type="ARBA" id="ARBA00000085"/>
    </source>
</evidence>
<feature type="compositionally biased region" description="Basic and acidic residues" evidence="10">
    <location>
        <begin position="727"/>
        <end position="762"/>
    </location>
</feature>
<keyword evidence="4" id="KW-0597">Phosphoprotein</keyword>
<dbReference type="InterPro" id="IPR036890">
    <property type="entry name" value="HATPase_C_sf"/>
</dbReference>
<evidence type="ECO:0000256" key="6">
    <source>
        <dbReference type="ARBA" id="ARBA00022692"/>
    </source>
</evidence>
<dbReference type="Pfam" id="PF00672">
    <property type="entry name" value="HAMP"/>
    <property type="match status" value="1"/>
</dbReference>
<dbReference type="PROSITE" id="PS50906">
    <property type="entry name" value="NIT"/>
    <property type="match status" value="1"/>
</dbReference>
<dbReference type="Gene3D" id="3.30.565.10">
    <property type="entry name" value="Histidine kinase-like ATPase, C-terminal domain"/>
    <property type="match status" value="1"/>
</dbReference>
<dbReference type="Gene3D" id="6.10.340.10">
    <property type="match status" value="1"/>
</dbReference>
<dbReference type="PANTHER" id="PTHR45436">
    <property type="entry name" value="SENSOR HISTIDINE KINASE YKOH"/>
    <property type="match status" value="1"/>
</dbReference>
<dbReference type="InterPro" id="IPR013587">
    <property type="entry name" value="Nitrate/nitrite_sensing"/>
</dbReference>
<keyword evidence="7" id="KW-0418">Kinase</keyword>
<evidence type="ECO:0000256" key="4">
    <source>
        <dbReference type="ARBA" id="ARBA00022553"/>
    </source>
</evidence>
<protein>
    <recommendedName>
        <fullName evidence="3">histidine kinase</fullName>
        <ecNumber evidence="3">2.7.13.3</ecNumber>
    </recommendedName>
</protein>